<feature type="domain" description="HTH araC/xylS-type" evidence="3">
    <location>
        <begin position="231"/>
        <end position="329"/>
    </location>
</feature>
<proteinExistence type="predicted"/>
<evidence type="ECO:0000259" key="3">
    <source>
        <dbReference type="PROSITE" id="PS01124"/>
    </source>
</evidence>
<dbReference type="InterPro" id="IPR029062">
    <property type="entry name" value="Class_I_gatase-like"/>
</dbReference>
<dbReference type="PANTHER" id="PTHR43130:SF3">
    <property type="entry name" value="HTH-TYPE TRANSCRIPTIONAL REGULATOR RV1931C"/>
    <property type="match status" value="1"/>
</dbReference>
<dbReference type="InterPro" id="IPR002818">
    <property type="entry name" value="DJ-1/PfpI"/>
</dbReference>
<evidence type="ECO:0000256" key="2">
    <source>
        <dbReference type="ARBA" id="ARBA00023163"/>
    </source>
</evidence>
<dbReference type="GO" id="GO:0003700">
    <property type="term" value="F:DNA-binding transcription factor activity"/>
    <property type="evidence" value="ECO:0007669"/>
    <property type="project" value="InterPro"/>
</dbReference>
<dbReference type="PROSITE" id="PS01124">
    <property type="entry name" value="HTH_ARAC_FAMILY_2"/>
    <property type="match status" value="1"/>
</dbReference>
<organism evidence="4 5">
    <name type="scientific">Pseudoteredinibacter isoporae</name>
    <dbReference type="NCBI Taxonomy" id="570281"/>
    <lineage>
        <taxon>Bacteria</taxon>
        <taxon>Pseudomonadati</taxon>
        <taxon>Pseudomonadota</taxon>
        <taxon>Gammaproteobacteria</taxon>
        <taxon>Cellvibrionales</taxon>
        <taxon>Cellvibrionaceae</taxon>
        <taxon>Pseudoteredinibacter</taxon>
    </lineage>
</organism>
<gene>
    <name evidence="4" type="ORF">HNR48_000825</name>
</gene>
<dbReference type="InParanoid" id="A0A7X0MX60"/>
<dbReference type="AlphaFoldDB" id="A0A7X0MX60"/>
<dbReference type="SUPFAM" id="SSF46689">
    <property type="entry name" value="Homeodomain-like"/>
    <property type="match status" value="2"/>
</dbReference>
<reference evidence="4 5" key="1">
    <citation type="submission" date="2020-08" db="EMBL/GenBank/DDBJ databases">
        <title>Genomic Encyclopedia of Type Strains, Phase IV (KMG-IV): sequencing the most valuable type-strain genomes for metagenomic binning, comparative biology and taxonomic classification.</title>
        <authorList>
            <person name="Goeker M."/>
        </authorList>
    </citation>
    <scope>NUCLEOTIDE SEQUENCE [LARGE SCALE GENOMIC DNA]</scope>
    <source>
        <strain evidence="4 5">DSM 22368</strain>
    </source>
</reference>
<dbReference type="Gene3D" id="3.40.50.880">
    <property type="match status" value="1"/>
</dbReference>
<dbReference type="PANTHER" id="PTHR43130">
    <property type="entry name" value="ARAC-FAMILY TRANSCRIPTIONAL REGULATOR"/>
    <property type="match status" value="1"/>
</dbReference>
<dbReference type="InterPro" id="IPR018060">
    <property type="entry name" value="HTH_AraC"/>
</dbReference>
<dbReference type="Pfam" id="PF01965">
    <property type="entry name" value="DJ-1_PfpI"/>
    <property type="match status" value="1"/>
</dbReference>
<dbReference type="EMBL" id="JACHHT010000001">
    <property type="protein sequence ID" value="MBB6520547.1"/>
    <property type="molecule type" value="Genomic_DNA"/>
</dbReference>
<evidence type="ECO:0000256" key="1">
    <source>
        <dbReference type="ARBA" id="ARBA00023015"/>
    </source>
</evidence>
<keyword evidence="5" id="KW-1185">Reference proteome</keyword>
<comment type="caution">
    <text evidence="4">The sequence shown here is derived from an EMBL/GenBank/DDBJ whole genome shotgun (WGS) entry which is preliminary data.</text>
</comment>
<accession>A0A7X0MX60</accession>
<dbReference type="GO" id="GO:0043565">
    <property type="term" value="F:sequence-specific DNA binding"/>
    <property type="evidence" value="ECO:0007669"/>
    <property type="project" value="InterPro"/>
</dbReference>
<dbReference type="SUPFAM" id="SSF52317">
    <property type="entry name" value="Class I glutamine amidotransferase-like"/>
    <property type="match status" value="1"/>
</dbReference>
<dbReference type="SMART" id="SM00342">
    <property type="entry name" value="HTH_ARAC"/>
    <property type="match status" value="1"/>
</dbReference>
<protein>
    <submittedName>
        <fullName evidence="4">AraC family transcriptional activator FtrA</fullName>
    </submittedName>
</protein>
<dbReference type="Gene3D" id="1.10.10.60">
    <property type="entry name" value="Homeodomain-like"/>
    <property type="match status" value="1"/>
</dbReference>
<sequence>MSDSVYVTSPSLSPFQAEMKVKSRRVAILVPGPVSLFELGCAVELFVLPRPELENWYQAEVLALPGHSLEGLAGLSLQAPSWKSLADFDDVLIPYWPIEQSAESNLITELQALYQRGGRLWSFCSGVFLLAQTGLLDGKDVSTHWRYRSKLIKAFPLLSYREDCLYRYQDRIACSAGSAAALDLGLEIIRRDYGHEVASVVARRLVSSPMRQGGQAQFVDRPVSRHPDLLAASLDWAIEHLAEPIAVDQLAERCNMSRRSYDRKFRQSMGQSPKSWLLSQRLQQAKNLLESSHISIEPLAQATGFANGSSLRHHFRGQFGLSPSEYRRQFQAK</sequence>
<evidence type="ECO:0000313" key="4">
    <source>
        <dbReference type="EMBL" id="MBB6520547.1"/>
    </source>
</evidence>
<name>A0A7X0MX60_9GAMM</name>
<dbReference type="InterPro" id="IPR052158">
    <property type="entry name" value="INH-QAR"/>
</dbReference>
<keyword evidence="1" id="KW-0805">Transcription regulation</keyword>
<dbReference type="InterPro" id="IPR009057">
    <property type="entry name" value="Homeodomain-like_sf"/>
</dbReference>
<dbReference type="Pfam" id="PF12833">
    <property type="entry name" value="HTH_18"/>
    <property type="match status" value="1"/>
</dbReference>
<dbReference type="RefSeq" id="WP_243749356.1">
    <property type="nucleotide sequence ID" value="NZ_JAAONY010000001.1"/>
</dbReference>
<dbReference type="Proteomes" id="UP000528457">
    <property type="component" value="Unassembled WGS sequence"/>
</dbReference>
<keyword evidence="2" id="KW-0804">Transcription</keyword>
<evidence type="ECO:0000313" key="5">
    <source>
        <dbReference type="Proteomes" id="UP000528457"/>
    </source>
</evidence>